<dbReference type="Proteomes" id="UP000596742">
    <property type="component" value="Unassembled WGS sequence"/>
</dbReference>
<name>A0A8B6E8V6_MYTGA</name>
<sequence length="77" mass="8543">MNTKIAICLILPCIIALVSCAYLPGKYGYQQPRQVAPYANYAANSYQGLKQAKLFNYLLGGLYFLNLFNFTGNRIAG</sequence>
<reference evidence="2" key="1">
    <citation type="submission" date="2018-11" db="EMBL/GenBank/DDBJ databases">
        <authorList>
            <person name="Alioto T."/>
            <person name="Alioto T."/>
        </authorList>
    </citation>
    <scope>NUCLEOTIDE SEQUENCE</scope>
</reference>
<comment type="caution">
    <text evidence="2">The sequence shown here is derived from an EMBL/GenBank/DDBJ whole genome shotgun (WGS) entry which is preliminary data.</text>
</comment>
<keyword evidence="1" id="KW-0732">Signal</keyword>
<proteinExistence type="predicted"/>
<dbReference type="EMBL" id="UYJE01004638">
    <property type="protein sequence ID" value="VDI29939.1"/>
    <property type="molecule type" value="Genomic_DNA"/>
</dbReference>
<evidence type="ECO:0000313" key="2">
    <source>
        <dbReference type="EMBL" id="VDI29939.1"/>
    </source>
</evidence>
<evidence type="ECO:0000256" key="1">
    <source>
        <dbReference type="SAM" id="SignalP"/>
    </source>
</evidence>
<accession>A0A8B6E8V6</accession>
<feature type="signal peptide" evidence="1">
    <location>
        <begin position="1"/>
        <end position="20"/>
    </location>
</feature>
<keyword evidence="3" id="KW-1185">Reference proteome</keyword>
<feature type="chain" id="PRO_5032404444" evidence="1">
    <location>
        <begin position="21"/>
        <end position="77"/>
    </location>
</feature>
<gene>
    <name evidence="2" type="ORF">MGAL_10B052858</name>
</gene>
<dbReference type="PROSITE" id="PS51257">
    <property type="entry name" value="PROKAR_LIPOPROTEIN"/>
    <property type="match status" value="1"/>
</dbReference>
<dbReference type="AlphaFoldDB" id="A0A8B6E8V6"/>
<protein>
    <submittedName>
        <fullName evidence="2">Uncharacterized protein</fullName>
    </submittedName>
</protein>
<organism evidence="2 3">
    <name type="scientific">Mytilus galloprovincialis</name>
    <name type="common">Mediterranean mussel</name>
    <dbReference type="NCBI Taxonomy" id="29158"/>
    <lineage>
        <taxon>Eukaryota</taxon>
        <taxon>Metazoa</taxon>
        <taxon>Spiralia</taxon>
        <taxon>Lophotrochozoa</taxon>
        <taxon>Mollusca</taxon>
        <taxon>Bivalvia</taxon>
        <taxon>Autobranchia</taxon>
        <taxon>Pteriomorphia</taxon>
        <taxon>Mytilida</taxon>
        <taxon>Mytiloidea</taxon>
        <taxon>Mytilidae</taxon>
        <taxon>Mytilinae</taxon>
        <taxon>Mytilus</taxon>
    </lineage>
</organism>
<evidence type="ECO:0000313" key="3">
    <source>
        <dbReference type="Proteomes" id="UP000596742"/>
    </source>
</evidence>